<name>J9C6Z8_9ZZZZ</name>
<organism evidence="1">
    <name type="scientific">gut metagenome</name>
    <dbReference type="NCBI Taxonomy" id="749906"/>
    <lineage>
        <taxon>unclassified sequences</taxon>
        <taxon>metagenomes</taxon>
        <taxon>organismal metagenomes</taxon>
    </lineage>
</organism>
<comment type="caution">
    <text evidence="1">The sequence shown here is derived from an EMBL/GenBank/DDBJ whole genome shotgun (WGS) entry which is preliminary data.</text>
</comment>
<sequence length="78" mass="9394">MEIKTLEKVIKLKKELDKAIEILEVMNKERSHWWSFITPDTKSKNDGYGLYLTDRLRKRFREIVEESIVELKKEIEAL</sequence>
<accession>J9C6Z8</accession>
<dbReference type="EMBL" id="AMCI01005710">
    <property type="protein sequence ID" value="EJW95595.1"/>
    <property type="molecule type" value="Genomic_DNA"/>
</dbReference>
<gene>
    <name evidence="1" type="ORF">EVA_16277</name>
</gene>
<evidence type="ECO:0000313" key="1">
    <source>
        <dbReference type="EMBL" id="EJW95595.1"/>
    </source>
</evidence>
<dbReference type="AlphaFoldDB" id="J9C6Z8"/>
<protein>
    <submittedName>
        <fullName evidence="1">Uncharacterized protein</fullName>
    </submittedName>
</protein>
<proteinExistence type="predicted"/>
<reference evidence="1" key="1">
    <citation type="journal article" date="2012" name="PLoS ONE">
        <title>Gene sets for utilization of primary and secondary nutrition supplies in the distal gut of endangered iberian lynx.</title>
        <authorList>
            <person name="Alcaide M."/>
            <person name="Messina E."/>
            <person name="Richter M."/>
            <person name="Bargiela R."/>
            <person name="Peplies J."/>
            <person name="Huws S.A."/>
            <person name="Newbold C.J."/>
            <person name="Golyshin P.N."/>
            <person name="Simon M.A."/>
            <person name="Lopez G."/>
            <person name="Yakimov M.M."/>
            <person name="Ferrer M."/>
        </authorList>
    </citation>
    <scope>NUCLEOTIDE SEQUENCE</scope>
</reference>